<dbReference type="PANTHER" id="PTHR43289">
    <property type="entry name" value="MITOGEN-ACTIVATED PROTEIN KINASE KINASE KINASE 20-RELATED"/>
    <property type="match status" value="1"/>
</dbReference>
<dbReference type="InterPro" id="IPR005543">
    <property type="entry name" value="PASTA_dom"/>
</dbReference>
<keyword evidence="4" id="KW-0547">Nucleotide-binding</keyword>
<feature type="compositionally biased region" description="Polar residues" evidence="9">
    <location>
        <begin position="757"/>
        <end position="776"/>
    </location>
</feature>
<dbReference type="EC" id="2.7.11.1" evidence="1"/>
<dbReference type="CDD" id="cd14014">
    <property type="entry name" value="STKc_PknB_like"/>
    <property type="match status" value="1"/>
</dbReference>
<dbReference type="CDD" id="cd06577">
    <property type="entry name" value="PASTA_pknB"/>
    <property type="match status" value="5"/>
</dbReference>
<dbReference type="GO" id="GO:0004674">
    <property type="term" value="F:protein serine/threonine kinase activity"/>
    <property type="evidence" value="ECO:0007669"/>
    <property type="project" value="UniProtKB-KW"/>
</dbReference>
<dbReference type="FunFam" id="1.10.510.10:FF:000021">
    <property type="entry name" value="Serine/threonine protein kinase"/>
    <property type="match status" value="1"/>
</dbReference>
<evidence type="ECO:0000256" key="3">
    <source>
        <dbReference type="ARBA" id="ARBA00022679"/>
    </source>
</evidence>
<keyword evidence="10" id="KW-0472">Membrane</keyword>
<evidence type="ECO:0000256" key="8">
    <source>
        <dbReference type="ARBA" id="ARBA00048679"/>
    </source>
</evidence>
<feature type="region of interest" description="Disordered" evidence="9">
    <location>
        <begin position="623"/>
        <end position="644"/>
    </location>
</feature>
<keyword evidence="2" id="KW-0723">Serine/threonine-protein kinase</keyword>
<evidence type="ECO:0000256" key="1">
    <source>
        <dbReference type="ARBA" id="ARBA00012513"/>
    </source>
</evidence>
<gene>
    <name evidence="11" type="primary">pknL</name>
    <name evidence="11" type="ORF">CPELA_03720</name>
</gene>
<evidence type="ECO:0000256" key="10">
    <source>
        <dbReference type="SAM" id="Phobius"/>
    </source>
</evidence>
<feature type="region of interest" description="Disordered" evidence="9">
    <location>
        <begin position="757"/>
        <end position="782"/>
    </location>
</feature>
<dbReference type="EMBL" id="CP035299">
    <property type="protein sequence ID" value="QAU52023.1"/>
    <property type="molecule type" value="Genomic_DNA"/>
</dbReference>
<accession>A0A410W7U6</accession>
<sequence length="782" mass="83213">MAELKAGDLLENRYRIEAPIAKGGMSTVYRCLDVRLGRLVAAKVMHERYLDDPVFRQRFQREARSMAQLSHPCLVGVYDFSADGDEVFLVMELITGGTLRELLAERGPMPPHAAVAVMRQVLTGLAVAHEAGMIHRDLKPDNVLIHSDHSVKLADFGLVRAASAAQATSAQIVGTVSYLSPEQVSGEELTPASDVYSAGIVLFELLTGTTPFDGSSQIAHAYARLDQDVPAPSSRIAGVPPLIDELVGTATTRYPEERFADAEEFLHALEDVAQELALPAFQVPVPLNAAAHRASESMVAPIGPTDLLTTNIPREQDATEVFGTEVIGEDSSGKPEGATEIIGGAPAHNPNETQALFPDYQEPDGHDDEPKAPETTAMPPVAAPTPAYSPAASYPAPQQPVARPEEYQHQAPQVQQHAQEYVKPASNRSGWKFAIWMIVVALFTGAIAIGAWWFGSGRYGEIPQVLGLDQVEATAMIEDAGFSSRVEQEYSNEPADQVIGTRPEVGSKAVKGNNITLLVSQGQPTVPEVPPSRTVDDLTAALKQVTLSVASQQQEYDNAIPVGQVIGTDPQAGTVVPANSQVRVKISKGPAPVKIPSVRGDSAEQARKKLEEAGLRVTEAEEFNGDEEAGDAFATEPPAGTAVPRDSTVTLKISTAIKIPDVEGLSQHEAEQVLADAGVVVTEVSRSDSYSGKRPDEVARVWPSPGTLVDPATAQVRMELVGEVKIPNVLNKKLGDAIQMLEDAGFKVEASSGNNAARVYSQSPRGGSAPPGSTITLKVIGG</sequence>
<evidence type="ECO:0000313" key="12">
    <source>
        <dbReference type="Proteomes" id="UP000288929"/>
    </source>
</evidence>
<feature type="region of interest" description="Disordered" evidence="9">
    <location>
        <begin position="325"/>
        <end position="420"/>
    </location>
</feature>
<evidence type="ECO:0000256" key="4">
    <source>
        <dbReference type="ARBA" id="ARBA00022741"/>
    </source>
</evidence>
<evidence type="ECO:0000256" key="2">
    <source>
        <dbReference type="ARBA" id="ARBA00022527"/>
    </source>
</evidence>
<feature type="transmembrane region" description="Helical" evidence="10">
    <location>
        <begin position="433"/>
        <end position="454"/>
    </location>
</feature>
<feature type="compositionally biased region" description="Low complexity" evidence="9">
    <location>
        <begin position="409"/>
        <end position="419"/>
    </location>
</feature>
<dbReference type="GO" id="GO:0106310">
    <property type="term" value="F:protein serine kinase activity"/>
    <property type="evidence" value="ECO:0007669"/>
    <property type="project" value="RHEA"/>
</dbReference>
<dbReference type="RefSeq" id="WP_128889520.1">
    <property type="nucleotide sequence ID" value="NZ_BMCX01000001.1"/>
</dbReference>
<evidence type="ECO:0000256" key="6">
    <source>
        <dbReference type="ARBA" id="ARBA00022840"/>
    </source>
</evidence>
<keyword evidence="10" id="KW-1133">Transmembrane helix</keyword>
<dbReference type="Gene3D" id="3.30.10.20">
    <property type="match status" value="5"/>
</dbReference>
<dbReference type="SMART" id="SM00220">
    <property type="entry name" value="S_TKc"/>
    <property type="match status" value="1"/>
</dbReference>
<dbReference type="Proteomes" id="UP000288929">
    <property type="component" value="Chromosome"/>
</dbReference>
<reference evidence="11 12" key="1">
    <citation type="submission" date="2019-01" db="EMBL/GenBank/DDBJ databases">
        <authorList>
            <person name="Ruckert C."/>
            <person name="Busche T."/>
            <person name="Kalinowski J."/>
        </authorList>
    </citation>
    <scope>NUCLEOTIDE SEQUENCE [LARGE SCALE GENOMIC DNA]</scope>
    <source>
        <strain evidence="11 12">136/3</strain>
    </source>
</reference>
<dbReference type="PROSITE" id="PS50011">
    <property type="entry name" value="PROTEIN_KINASE_DOM"/>
    <property type="match status" value="1"/>
</dbReference>
<keyword evidence="10" id="KW-0812">Transmembrane</keyword>
<comment type="catalytic activity">
    <reaction evidence="7">
        <text>L-threonyl-[protein] + ATP = O-phospho-L-threonyl-[protein] + ADP + H(+)</text>
        <dbReference type="Rhea" id="RHEA:46608"/>
        <dbReference type="Rhea" id="RHEA-COMP:11060"/>
        <dbReference type="Rhea" id="RHEA-COMP:11605"/>
        <dbReference type="ChEBI" id="CHEBI:15378"/>
        <dbReference type="ChEBI" id="CHEBI:30013"/>
        <dbReference type="ChEBI" id="CHEBI:30616"/>
        <dbReference type="ChEBI" id="CHEBI:61977"/>
        <dbReference type="ChEBI" id="CHEBI:456216"/>
        <dbReference type="EC" id="2.7.11.1"/>
    </reaction>
</comment>
<dbReference type="SUPFAM" id="SSF56112">
    <property type="entry name" value="Protein kinase-like (PK-like)"/>
    <property type="match status" value="1"/>
</dbReference>
<dbReference type="GO" id="GO:0005524">
    <property type="term" value="F:ATP binding"/>
    <property type="evidence" value="ECO:0007669"/>
    <property type="project" value="UniProtKB-KW"/>
</dbReference>
<dbReference type="InterPro" id="IPR008271">
    <property type="entry name" value="Ser/Thr_kinase_AS"/>
</dbReference>
<dbReference type="PROSITE" id="PS51178">
    <property type="entry name" value="PASTA"/>
    <property type="match status" value="3"/>
</dbReference>
<dbReference type="Gene3D" id="1.10.510.10">
    <property type="entry name" value="Transferase(Phosphotransferase) domain 1"/>
    <property type="match status" value="1"/>
</dbReference>
<evidence type="ECO:0000256" key="5">
    <source>
        <dbReference type="ARBA" id="ARBA00022777"/>
    </source>
</evidence>
<keyword evidence="6" id="KW-0067">ATP-binding</keyword>
<dbReference type="KEGG" id="cpeg:CPELA_03720"/>
<name>A0A410W7U6_9CORY</name>
<comment type="catalytic activity">
    <reaction evidence="8">
        <text>L-seryl-[protein] + ATP = O-phospho-L-seryl-[protein] + ADP + H(+)</text>
        <dbReference type="Rhea" id="RHEA:17989"/>
        <dbReference type="Rhea" id="RHEA-COMP:9863"/>
        <dbReference type="Rhea" id="RHEA-COMP:11604"/>
        <dbReference type="ChEBI" id="CHEBI:15378"/>
        <dbReference type="ChEBI" id="CHEBI:29999"/>
        <dbReference type="ChEBI" id="CHEBI:30616"/>
        <dbReference type="ChEBI" id="CHEBI:83421"/>
        <dbReference type="ChEBI" id="CHEBI:456216"/>
        <dbReference type="EC" id="2.7.11.1"/>
    </reaction>
</comment>
<dbReference type="OrthoDB" id="9762169at2"/>
<dbReference type="Gene3D" id="3.30.200.20">
    <property type="entry name" value="Phosphorylase Kinase, domain 1"/>
    <property type="match status" value="1"/>
</dbReference>
<dbReference type="PANTHER" id="PTHR43289:SF34">
    <property type="entry name" value="SERINE_THREONINE-PROTEIN KINASE YBDM-RELATED"/>
    <property type="match status" value="1"/>
</dbReference>
<dbReference type="InterPro" id="IPR000719">
    <property type="entry name" value="Prot_kinase_dom"/>
</dbReference>
<dbReference type="SMART" id="SM00740">
    <property type="entry name" value="PASTA"/>
    <property type="match status" value="5"/>
</dbReference>
<proteinExistence type="predicted"/>
<evidence type="ECO:0000256" key="7">
    <source>
        <dbReference type="ARBA" id="ARBA00047899"/>
    </source>
</evidence>
<evidence type="ECO:0000256" key="9">
    <source>
        <dbReference type="SAM" id="MobiDB-lite"/>
    </source>
</evidence>
<keyword evidence="5 11" id="KW-0418">Kinase</keyword>
<protein>
    <recommendedName>
        <fullName evidence="1">non-specific serine/threonine protein kinase</fullName>
        <ecNumber evidence="1">2.7.11.1</ecNumber>
    </recommendedName>
</protein>
<feature type="compositionally biased region" description="Low complexity" evidence="9">
    <location>
        <begin position="373"/>
        <end position="402"/>
    </location>
</feature>
<dbReference type="AlphaFoldDB" id="A0A410W7U6"/>
<keyword evidence="12" id="KW-1185">Reference proteome</keyword>
<evidence type="ECO:0000313" key="11">
    <source>
        <dbReference type="EMBL" id="QAU52023.1"/>
    </source>
</evidence>
<keyword evidence="3 11" id="KW-0808">Transferase</keyword>
<dbReference type="InterPro" id="IPR011009">
    <property type="entry name" value="Kinase-like_dom_sf"/>
</dbReference>
<organism evidence="11 12">
    <name type="scientific">Corynebacterium pelargi</name>
    <dbReference type="NCBI Taxonomy" id="1471400"/>
    <lineage>
        <taxon>Bacteria</taxon>
        <taxon>Bacillati</taxon>
        <taxon>Actinomycetota</taxon>
        <taxon>Actinomycetes</taxon>
        <taxon>Mycobacteriales</taxon>
        <taxon>Corynebacteriaceae</taxon>
        <taxon>Corynebacterium</taxon>
    </lineage>
</organism>
<dbReference type="PROSITE" id="PS00108">
    <property type="entry name" value="PROTEIN_KINASE_ST"/>
    <property type="match status" value="1"/>
</dbReference>
<dbReference type="Pfam" id="PF00069">
    <property type="entry name" value="Pkinase"/>
    <property type="match status" value="1"/>
</dbReference>
<dbReference type="Pfam" id="PF03793">
    <property type="entry name" value="PASTA"/>
    <property type="match status" value="5"/>
</dbReference>